<dbReference type="InterPro" id="IPR003349">
    <property type="entry name" value="JmjN"/>
</dbReference>
<dbReference type="InterPro" id="IPR001606">
    <property type="entry name" value="ARID_dom"/>
</dbReference>
<feature type="region of interest" description="Disordered" evidence="3">
    <location>
        <begin position="1433"/>
        <end position="1454"/>
    </location>
</feature>
<dbReference type="GO" id="GO:0005634">
    <property type="term" value="C:nucleus"/>
    <property type="evidence" value="ECO:0007669"/>
    <property type="project" value="UniProtKB-SubCell"/>
</dbReference>
<evidence type="ECO:0000259" key="5">
    <source>
        <dbReference type="PROSITE" id="PS51183"/>
    </source>
</evidence>
<feature type="compositionally biased region" description="Basic and acidic residues" evidence="3">
    <location>
        <begin position="735"/>
        <end position="750"/>
    </location>
</feature>
<keyword evidence="2" id="KW-0539">Nucleus</keyword>
<feature type="region of interest" description="Disordered" evidence="3">
    <location>
        <begin position="382"/>
        <end position="408"/>
    </location>
</feature>
<dbReference type="PROSITE" id="PS51183">
    <property type="entry name" value="JMJN"/>
    <property type="match status" value="1"/>
</dbReference>
<dbReference type="PROSITE" id="PS51011">
    <property type="entry name" value="ARID"/>
    <property type="match status" value="1"/>
</dbReference>
<dbReference type="SMART" id="SM01014">
    <property type="entry name" value="ARID"/>
    <property type="match status" value="1"/>
</dbReference>
<feature type="compositionally biased region" description="Low complexity" evidence="3">
    <location>
        <begin position="117"/>
        <end position="132"/>
    </location>
</feature>
<comment type="subcellular location">
    <subcellularLocation>
        <location evidence="1">Nucleus</location>
    </subcellularLocation>
</comment>
<protein>
    <recommendedName>
        <fullName evidence="9">Protein Jumonji</fullName>
    </recommendedName>
</protein>
<gene>
    <name evidence="7" type="ORF">CUNI_LOCUS21597</name>
</gene>
<feature type="compositionally biased region" description="Polar residues" evidence="3">
    <location>
        <begin position="634"/>
        <end position="647"/>
    </location>
</feature>
<feature type="compositionally biased region" description="Low complexity" evidence="3">
    <location>
        <begin position="97"/>
        <end position="109"/>
    </location>
</feature>
<feature type="region of interest" description="Disordered" evidence="3">
    <location>
        <begin position="1"/>
        <end position="43"/>
    </location>
</feature>
<feature type="region of interest" description="Disordered" evidence="3">
    <location>
        <begin position="432"/>
        <end position="512"/>
    </location>
</feature>
<comment type="caution">
    <text evidence="7">The sequence shown here is derived from an EMBL/GenBank/DDBJ whole genome shotgun (WGS) entry which is preliminary data.</text>
</comment>
<proteinExistence type="predicted"/>
<feature type="compositionally biased region" description="Low complexity" evidence="3">
    <location>
        <begin position="492"/>
        <end position="504"/>
    </location>
</feature>
<feature type="compositionally biased region" description="Basic residues" evidence="3">
    <location>
        <begin position="603"/>
        <end position="619"/>
    </location>
</feature>
<feature type="region of interest" description="Disordered" evidence="3">
    <location>
        <begin position="567"/>
        <end position="697"/>
    </location>
</feature>
<dbReference type="InterPro" id="IPR036431">
    <property type="entry name" value="ARID_dom_sf"/>
</dbReference>
<evidence type="ECO:0008006" key="9">
    <source>
        <dbReference type="Google" id="ProtNLM"/>
    </source>
</evidence>
<feature type="compositionally biased region" description="Low complexity" evidence="3">
    <location>
        <begin position="384"/>
        <end position="395"/>
    </location>
</feature>
<dbReference type="SUPFAM" id="SSF46774">
    <property type="entry name" value="ARID-like"/>
    <property type="match status" value="1"/>
</dbReference>
<evidence type="ECO:0000259" key="6">
    <source>
        <dbReference type="PROSITE" id="PS51184"/>
    </source>
</evidence>
<dbReference type="Pfam" id="PF01388">
    <property type="entry name" value="ARID"/>
    <property type="match status" value="1"/>
</dbReference>
<accession>A0A8S4A2V8</accession>
<dbReference type="PANTHER" id="PTHR10694:SF113">
    <property type="entry name" value="PROTEIN JUMONJI"/>
    <property type="match status" value="1"/>
</dbReference>
<feature type="region of interest" description="Disordered" evidence="3">
    <location>
        <begin position="826"/>
        <end position="866"/>
    </location>
</feature>
<feature type="domain" description="JmjN" evidence="5">
    <location>
        <begin position="868"/>
        <end position="909"/>
    </location>
</feature>
<name>A0A8S4A2V8_9EUPU</name>
<dbReference type="EMBL" id="CAJHNH020008484">
    <property type="protein sequence ID" value="CAG5136039.1"/>
    <property type="molecule type" value="Genomic_DNA"/>
</dbReference>
<feature type="region of interest" description="Disordered" evidence="3">
    <location>
        <begin position="260"/>
        <end position="356"/>
    </location>
</feature>
<feature type="compositionally biased region" description="Polar residues" evidence="3">
    <location>
        <begin position="849"/>
        <end position="866"/>
    </location>
</feature>
<dbReference type="GO" id="GO:0003677">
    <property type="term" value="F:DNA binding"/>
    <property type="evidence" value="ECO:0007669"/>
    <property type="project" value="InterPro"/>
</dbReference>
<feature type="compositionally biased region" description="Polar residues" evidence="3">
    <location>
        <begin position="1433"/>
        <end position="1446"/>
    </location>
</feature>
<dbReference type="SMART" id="SM00545">
    <property type="entry name" value="JmjN"/>
    <property type="match status" value="1"/>
</dbReference>
<evidence type="ECO:0000313" key="8">
    <source>
        <dbReference type="Proteomes" id="UP000678393"/>
    </source>
</evidence>
<evidence type="ECO:0000256" key="1">
    <source>
        <dbReference type="ARBA" id="ARBA00004123"/>
    </source>
</evidence>
<sequence length="1454" mass="160936">MVGRHSSLLVTKRSLRNSDSGSGKRPRRVVQTKNVDDTVGLSRREEQELNKALYASLQENRRSKALPGFGDGIGDYSSSNHISSSCVSSNNLSSCSSSTTSIGKGSIKGNRSLQEASSSTTTTSTISSSGGSRVCRPQKVVQTLKHSVLSGRVFPKRPSRHRELAANLSLDESSQDSVRSSASSHNGSKRKVHAQRKFAQGCSLPGMTSCTPVKFAAPAVKVLSSKMPKTEDFLTFLCLRGSSILPAHLDFFNFSLEEPPSCQEGSKSGSYADKNPRERTSDSSSTGSGPNDEVAEAASVTTPTMTRRSGGGSLARRSAARASAGTPETARGIVSLRQGLQRKVSTSSSSSSLTRFPVSSSCLLPASQLTNNTPCQYRNKFYFTPEKSPSPSKTSGIRPGEFTPPSLFSSTSHMSSTYKFSPLVCSPSKFSSTEQPFGSPASQSTSSRSSSLSSTSLCGASKRKRRITVPSRTATTKKSPLGAFTPVAASFRSPGRPVRSGSPGRVRRSDDLLDDSVGNIKSARKSLFGKPTSVVQQQARRIKEKSVASSGLRWKDRIRTKLIRSDDEDVDNKKRTLKSGRSERRKRKRPDDFVQEGSERRSINKRPKREAKRSRRSSTRLREMSRHAKGSNLYRRTNTADKANSMKTTDKDMSTSLAVGETDENPSTHSVKTERAERTSSGSATKPRKPYKIRPLERVRTRAYSLLQASKQALKKARRENAAVKHKAASSSHNRSSEDSRKRSEFDSRKSPVRTRTAAEKQQVTADKAVAPQVTADKAVTQQVTADKAVTSTGVDDPVRSALIQPRVEISPGSTCVISDKIHVARSSKVSKDGARSATRRPTPKKAKVQTSPSGVPSSQTAAEENSIPTFHPTEAEFSDPITYISQIQPLAGSYGMCRIIPPPSWKLDSNKISDDIRFTPQVQHVHRLYQRWGPNVQHSAAINHHLLSEMSNVTTTPQIGGIEIDLHQLYQLVEEAGGPKKMNDKKHWARIADIMNIPKQAMDRTMRLYDIYCRHVFPYATLSAEERKHLEDEVKAIHDLQTVEDDAVIRGKSMPVSWFNRIARNVQAMWFKEDATPSQIESRYWPVIEDKTKHVVVHCGHINTRTQASAFPTRRDSAYTRHPWNLNNVVENQQCVLKYLGPVSGVSIPTLHMNMLFSTSCWSADPHNLPYIQYLHTGAEIIWYCIPKSQHSRFRGAMTELVPSLVAHKQRWLKEDCVMVNPQLLRKKGLRIGRCIQSPRQFVVVFPGAFTSTISCGYSVAESVHFATSKWLPLGMEAALTLSKSGEKELFSMSALLCSLAQDENVDAATLTEALPLLSAIVSRELELRTQLHAAGIRGEKRAVFTESPVPGNLAHKKRLRAVDDEKVCDVCDKICYLSMVLNEQKEQVLCLEHGVRHVQRRKHLKSTRLFLRHNQTELEAMIKECRERLTRLTNSQDHTSTSQENKIRNNLK</sequence>
<evidence type="ECO:0000313" key="7">
    <source>
        <dbReference type="EMBL" id="CAG5136039.1"/>
    </source>
</evidence>
<dbReference type="Gene3D" id="1.10.150.60">
    <property type="entry name" value="ARID DNA-binding domain"/>
    <property type="match status" value="1"/>
</dbReference>
<feature type="compositionally biased region" description="Low complexity" evidence="3">
    <location>
        <begin position="169"/>
        <end position="184"/>
    </location>
</feature>
<dbReference type="GO" id="GO:0000785">
    <property type="term" value="C:chromatin"/>
    <property type="evidence" value="ECO:0007669"/>
    <property type="project" value="TreeGrafter"/>
</dbReference>
<evidence type="ECO:0000256" key="3">
    <source>
        <dbReference type="SAM" id="MobiDB-lite"/>
    </source>
</evidence>
<dbReference type="CDD" id="cd16870">
    <property type="entry name" value="ARID_JARD2"/>
    <property type="match status" value="1"/>
</dbReference>
<dbReference type="Pfam" id="PF02375">
    <property type="entry name" value="JmjN"/>
    <property type="match status" value="1"/>
</dbReference>
<dbReference type="PROSITE" id="PS51184">
    <property type="entry name" value="JMJC"/>
    <property type="match status" value="1"/>
</dbReference>
<dbReference type="SMART" id="SM00501">
    <property type="entry name" value="BRIGHT"/>
    <property type="match status" value="1"/>
</dbReference>
<dbReference type="Gene3D" id="2.60.120.650">
    <property type="entry name" value="Cupin"/>
    <property type="match status" value="1"/>
</dbReference>
<feature type="region of interest" description="Disordered" evidence="3">
    <location>
        <begin position="97"/>
        <end position="137"/>
    </location>
</feature>
<feature type="region of interest" description="Disordered" evidence="3">
    <location>
        <begin position="710"/>
        <end position="769"/>
    </location>
</feature>
<feature type="region of interest" description="Disordered" evidence="3">
    <location>
        <begin position="166"/>
        <end position="193"/>
    </location>
</feature>
<dbReference type="InterPro" id="IPR003347">
    <property type="entry name" value="JmjC_dom"/>
</dbReference>
<feature type="compositionally biased region" description="Basic residues" evidence="3">
    <location>
        <begin position="838"/>
        <end position="848"/>
    </location>
</feature>
<dbReference type="PANTHER" id="PTHR10694">
    <property type="entry name" value="LYSINE-SPECIFIC DEMETHYLASE"/>
    <property type="match status" value="1"/>
</dbReference>
<organism evidence="7 8">
    <name type="scientific">Candidula unifasciata</name>
    <dbReference type="NCBI Taxonomy" id="100452"/>
    <lineage>
        <taxon>Eukaryota</taxon>
        <taxon>Metazoa</taxon>
        <taxon>Spiralia</taxon>
        <taxon>Lophotrochozoa</taxon>
        <taxon>Mollusca</taxon>
        <taxon>Gastropoda</taxon>
        <taxon>Heterobranchia</taxon>
        <taxon>Euthyneura</taxon>
        <taxon>Panpulmonata</taxon>
        <taxon>Eupulmonata</taxon>
        <taxon>Stylommatophora</taxon>
        <taxon>Helicina</taxon>
        <taxon>Helicoidea</taxon>
        <taxon>Geomitridae</taxon>
        <taxon>Candidula</taxon>
    </lineage>
</organism>
<feature type="compositionally biased region" description="Basic and acidic residues" evidence="3">
    <location>
        <begin position="589"/>
        <end position="602"/>
    </location>
</feature>
<dbReference type="GO" id="GO:0006338">
    <property type="term" value="P:chromatin remodeling"/>
    <property type="evidence" value="ECO:0007669"/>
    <property type="project" value="TreeGrafter"/>
</dbReference>
<dbReference type="SMART" id="SM00558">
    <property type="entry name" value="JmjC"/>
    <property type="match status" value="1"/>
</dbReference>
<feature type="compositionally biased region" description="Basic residues" evidence="3">
    <location>
        <begin position="713"/>
        <end position="728"/>
    </location>
</feature>
<keyword evidence="8" id="KW-1185">Reference proteome</keyword>
<evidence type="ECO:0000256" key="2">
    <source>
        <dbReference type="ARBA" id="ARBA00023242"/>
    </source>
</evidence>
<reference evidence="7" key="1">
    <citation type="submission" date="2021-04" db="EMBL/GenBank/DDBJ databases">
        <authorList>
            <consortium name="Molecular Ecology Group"/>
        </authorList>
    </citation>
    <scope>NUCLEOTIDE SEQUENCE</scope>
</reference>
<dbReference type="InterPro" id="IPR004198">
    <property type="entry name" value="Znf_C5HC2"/>
</dbReference>
<feature type="compositionally biased region" description="Low complexity" evidence="3">
    <location>
        <begin position="314"/>
        <end position="325"/>
    </location>
</feature>
<dbReference type="Pfam" id="PF02928">
    <property type="entry name" value="zf-C5HC2"/>
    <property type="match status" value="1"/>
</dbReference>
<dbReference type="GO" id="GO:0010468">
    <property type="term" value="P:regulation of gene expression"/>
    <property type="evidence" value="ECO:0007669"/>
    <property type="project" value="TreeGrafter"/>
</dbReference>
<dbReference type="Pfam" id="PF02373">
    <property type="entry name" value="JmjC"/>
    <property type="match status" value="1"/>
</dbReference>
<dbReference type="SUPFAM" id="SSF51197">
    <property type="entry name" value="Clavaminate synthase-like"/>
    <property type="match status" value="1"/>
</dbReference>
<feature type="domain" description="ARID" evidence="4">
    <location>
        <begin position="933"/>
        <end position="1025"/>
    </location>
</feature>
<dbReference type="OrthoDB" id="8951118at2759"/>
<dbReference type="Proteomes" id="UP000678393">
    <property type="component" value="Unassembled WGS sequence"/>
</dbReference>
<feature type="domain" description="JmjC" evidence="6">
    <location>
        <begin position="1119"/>
        <end position="1284"/>
    </location>
</feature>
<feature type="compositionally biased region" description="Low complexity" evidence="3">
    <location>
        <begin position="345"/>
        <end position="356"/>
    </location>
</feature>
<feature type="compositionally biased region" description="Low complexity" evidence="3">
    <location>
        <begin position="438"/>
        <end position="460"/>
    </location>
</feature>
<evidence type="ECO:0000259" key="4">
    <source>
        <dbReference type="PROSITE" id="PS51011"/>
    </source>
</evidence>
<feature type="compositionally biased region" description="Basic residues" evidence="3">
    <location>
        <begin position="575"/>
        <end position="588"/>
    </location>
</feature>